<dbReference type="GO" id="GO:0006508">
    <property type="term" value="P:proteolysis"/>
    <property type="evidence" value="ECO:0007669"/>
    <property type="project" value="UniProtKB-KW"/>
</dbReference>
<evidence type="ECO:0000313" key="4">
    <source>
        <dbReference type="EMBL" id="CAL1528345.1"/>
    </source>
</evidence>
<evidence type="ECO:0000313" key="5">
    <source>
        <dbReference type="Proteomes" id="UP001497497"/>
    </source>
</evidence>
<gene>
    <name evidence="4" type="ORF">GSLYS_00002515001</name>
</gene>
<sequence>MATDVEAAVIHGTEAPEKAWPWMVMLRGSKGHCGGVLLSDTWVLTAAHCLPGIYQIVMGKRNKQVRTEYEQHRRASREFMHPESNIHDMGLVLLDQPVEFSEYVRPACLPNSSISEYTSCYVCGFGVTNPAEFVVSQTLQQLKVRIMDKEPCIRAWLTVEFWLADNSICLDRDPDNQGSGICNGDSGSPLSCKHGNTFHVIAIASLVEKNCSKLILPDVYALTAPYAQWIKE</sequence>
<dbReference type="SUPFAM" id="SSF50494">
    <property type="entry name" value="Trypsin-like serine proteases"/>
    <property type="match status" value="1"/>
</dbReference>
<dbReference type="Proteomes" id="UP001497497">
    <property type="component" value="Unassembled WGS sequence"/>
</dbReference>
<dbReference type="PROSITE" id="PS50240">
    <property type="entry name" value="TRYPSIN_DOM"/>
    <property type="match status" value="1"/>
</dbReference>
<name>A0AAV2H425_LYMST</name>
<accession>A0AAV2H425</accession>
<keyword evidence="5" id="KW-1185">Reference proteome</keyword>
<proteinExistence type="predicted"/>
<dbReference type="InterPro" id="IPR033116">
    <property type="entry name" value="TRYPSIN_SER"/>
</dbReference>
<dbReference type="PANTHER" id="PTHR24252:SF7">
    <property type="entry name" value="HYALIN"/>
    <property type="match status" value="1"/>
</dbReference>
<feature type="non-terminal residue" evidence="4">
    <location>
        <position position="232"/>
    </location>
</feature>
<protein>
    <recommendedName>
        <fullName evidence="3">Peptidase S1 domain-containing protein</fullName>
    </recommendedName>
</protein>
<dbReference type="InterPro" id="IPR001314">
    <property type="entry name" value="Peptidase_S1A"/>
</dbReference>
<dbReference type="SMART" id="SM00020">
    <property type="entry name" value="Tryp_SPc"/>
    <property type="match status" value="1"/>
</dbReference>
<dbReference type="InterPro" id="IPR043504">
    <property type="entry name" value="Peptidase_S1_PA_chymotrypsin"/>
</dbReference>
<keyword evidence="2" id="KW-0378">Hydrolase</keyword>
<dbReference type="InterPro" id="IPR009003">
    <property type="entry name" value="Peptidase_S1_PA"/>
</dbReference>
<reference evidence="4 5" key="1">
    <citation type="submission" date="2024-04" db="EMBL/GenBank/DDBJ databases">
        <authorList>
            <consortium name="Genoscope - CEA"/>
            <person name="William W."/>
        </authorList>
    </citation>
    <scope>NUCLEOTIDE SEQUENCE [LARGE SCALE GENOMIC DNA]</scope>
</reference>
<dbReference type="InterPro" id="IPR018114">
    <property type="entry name" value="TRYPSIN_HIS"/>
</dbReference>
<dbReference type="EMBL" id="CAXITT010000031">
    <property type="protein sequence ID" value="CAL1528345.1"/>
    <property type="molecule type" value="Genomic_DNA"/>
</dbReference>
<dbReference type="PROSITE" id="PS00135">
    <property type="entry name" value="TRYPSIN_SER"/>
    <property type="match status" value="1"/>
</dbReference>
<dbReference type="InterPro" id="IPR001254">
    <property type="entry name" value="Trypsin_dom"/>
</dbReference>
<organism evidence="4 5">
    <name type="scientific">Lymnaea stagnalis</name>
    <name type="common">Great pond snail</name>
    <name type="synonym">Helix stagnalis</name>
    <dbReference type="NCBI Taxonomy" id="6523"/>
    <lineage>
        <taxon>Eukaryota</taxon>
        <taxon>Metazoa</taxon>
        <taxon>Spiralia</taxon>
        <taxon>Lophotrochozoa</taxon>
        <taxon>Mollusca</taxon>
        <taxon>Gastropoda</taxon>
        <taxon>Heterobranchia</taxon>
        <taxon>Euthyneura</taxon>
        <taxon>Panpulmonata</taxon>
        <taxon>Hygrophila</taxon>
        <taxon>Lymnaeoidea</taxon>
        <taxon>Lymnaeidae</taxon>
        <taxon>Lymnaea</taxon>
    </lineage>
</organism>
<feature type="domain" description="Peptidase S1" evidence="3">
    <location>
        <begin position="9"/>
        <end position="232"/>
    </location>
</feature>
<evidence type="ECO:0000256" key="1">
    <source>
        <dbReference type="ARBA" id="ARBA00023157"/>
    </source>
</evidence>
<keyword evidence="2" id="KW-0720">Serine protease</keyword>
<dbReference type="PRINTS" id="PR00722">
    <property type="entry name" value="CHYMOTRYPSIN"/>
</dbReference>
<dbReference type="PROSITE" id="PS00134">
    <property type="entry name" value="TRYPSIN_HIS"/>
    <property type="match status" value="1"/>
</dbReference>
<dbReference type="Pfam" id="PF00089">
    <property type="entry name" value="Trypsin"/>
    <property type="match status" value="1"/>
</dbReference>
<evidence type="ECO:0000259" key="3">
    <source>
        <dbReference type="PROSITE" id="PS50240"/>
    </source>
</evidence>
<dbReference type="PANTHER" id="PTHR24252">
    <property type="entry name" value="ACROSIN-RELATED"/>
    <property type="match status" value="1"/>
</dbReference>
<dbReference type="FunFam" id="2.40.10.10:FF:000068">
    <property type="entry name" value="transmembrane protease serine 2"/>
    <property type="match status" value="1"/>
</dbReference>
<comment type="caution">
    <text evidence="4">The sequence shown here is derived from an EMBL/GenBank/DDBJ whole genome shotgun (WGS) entry which is preliminary data.</text>
</comment>
<keyword evidence="2" id="KW-0645">Protease</keyword>
<evidence type="ECO:0000256" key="2">
    <source>
        <dbReference type="RuleBase" id="RU363034"/>
    </source>
</evidence>
<dbReference type="CDD" id="cd00190">
    <property type="entry name" value="Tryp_SPc"/>
    <property type="match status" value="1"/>
</dbReference>
<dbReference type="AlphaFoldDB" id="A0AAV2H425"/>
<dbReference type="GO" id="GO:0004252">
    <property type="term" value="F:serine-type endopeptidase activity"/>
    <property type="evidence" value="ECO:0007669"/>
    <property type="project" value="InterPro"/>
</dbReference>
<dbReference type="Gene3D" id="2.40.10.10">
    <property type="entry name" value="Trypsin-like serine proteases"/>
    <property type="match status" value="1"/>
</dbReference>
<keyword evidence="1" id="KW-1015">Disulfide bond</keyword>